<protein>
    <recommendedName>
        <fullName evidence="3">F-box domain-containing protein</fullName>
    </recommendedName>
</protein>
<dbReference type="SUPFAM" id="SSF50978">
    <property type="entry name" value="WD40 repeat-like"/>
    <property type="match status" value="1"/>
</dbReference>
<gene>
    <name evidence="4" type="ORF">MPSI1_000597</name>
</gene>
<dbReference type="InterPro" id="IPR036322">
    <property type="entry name" value="WD40_repeat_dom_sf"/>
</dbReference>
<evidence type="ECO:0000313" key="4">
    <source>
        <dbReference type="EMBL" id="WFD41959.1"/>
    </source>
</evidence>
<dbReference type="InterPro" id="IPR036047">
    <property type="entry name" value="F-box-like_dom_sf"/>
</dbReference>
<feature type="domain" description="F-box" evidence="3">
    <location>
        <begin position="6"/>
        <end position="52"/>
    </location>
</feature>
<dbReference type="PROSITE" id="PS50082">
    <property type="entry name" value="WD_REPEATS_2"/>
    <property type="match status" value="1"/>
</dbReference>
<dbReference type="Pfam" id="PF00400">
    <property type="entry name" value="WD40"/>
    <property type="match status" value="1"/>
</dbReference>
<dbReference type="Pfam" id="PF12937">
    <property type="entry name" value="F-box-like"/>
    <property type="match status" value="1"/>
</dbReference>
<keyword evidence="5" id="KW-1185">Reference proteome</keyword>
<feature type="repeat" description="WD" evidence="1">
    <location>
        <begin position="523"/>
        <end position="562"/>
    </location>
</feature>
<dbReference type="AlphaFoldDB" id="A0AAF0F8E2"/>
<reference evidence="4" key="1">
    <citation type="submission" date="2023-02" db="EMBL/GenBank/DDBJ databases">
        <title>Mating type loci evolution in Malassezia.</title>
        <authorList>
            <person name="Coelho M.A."/>
        </authorList>
    </citation>
    <scope>NUCLEOTIDE SEQUENCE</scope>
    <source>
        <strain evidence="4">CBS 14136</strain>
    </source>
</reference>
<feature type="compositionally biased region" description="Low complexity" evidence="2">
    <location>
        <begin position="800"/>
        <end position="815"/>
    </location>
</feature>
<evidence type="ECO:0000313" key="5">
    <source>
        <dbReference type="Proteomes" id="UP001214628"/>
    </source>
</evidence>
<dbReference type="SUPFAM" id="SSF81383">
    <property type="entry name" value="F-box domain"/>
    <property type="match status" value="1"/>
</dbReference>
<dbReference type="PANTHER" id="PTHR46731">
    <property type="entry name" value="F-BOX ONLY PROTEIN 15"/>
    <property type="match status" value="1"/>
</dbReference>
<dbReference type="PANTHER" id="PTHR46731:SF1">
    <property type="entry name" value="F-BOX ONLY PROTEIN 15"/>
    <property type="match status" value="1"/>
</dbReference>
<dbReference type="Gene3D" id="2.130.10.10">
    <property type="entry name" value="YVTN repeat-like/Quinoprotein amine dehydrogenase"/>
    <property type="match status" value="1"/>
</dbReference>
<evidence type="ECO:0000259" key="3">
    <source>
        <dbReference type="PROSITE" id="PS50181"/>
    </source>
</evidence>
<feature type="compositionally biased region" description="Basic and acidic residues" evidence="2">
    <location>
        <begin position="899"/>
        <end position="919"/>
    </location>
</feature>
<dbReference type="InterPro" id="IPR015943">
    <property type="entry name" value="WD40/YVTN_repeat-like_dom_sf"/>
</dbReference>
<organism evidence="4 5">
    <name type="scientific">Malassezia psittaci</name>
    <dbReference type="NCBI Taxonomy" id="1821823"/>
    <lineage>
        <taxon>Eukaryota</taxon>
        <taxon>Fungi</taxon>
        <taxon>Dikarya</taxon>
        <taxon>Basidiomycota</taxon>
        <taxon>Ustilaginomycotina</taxon>
        <taxon>Malasseziomycetes</taxon>
        <taxon>Malasseziales</taxon>
        <taxon>Malasseziaceae</taxon>
        <taxon>Malassezia</taxon>
    </lineage>
</organism>
<dbReference type="PROSITE" id="PS50294">
    <property type="entry name" value="WD_REPEATS_REGION"/>
    <property type="match status" value="1"/>
</dbReference>
<feature type="compositionally biased region" description="Polar residues" evidence="2">
    <location>
        <begin position="775"/>
        <end position="787"/>
    </location>
</feature>
<dbReference type="Gene3D" id="1.20.1280.50">
    <property type="match status" value="1"/>
</dbReference>
<dbReference type="SMART" id="SM00256">
    <property type="entry name" value="FBOX"/>
    <property type="match status" value="1"/>
</dbReference>
<feature type="compositionally biased region" description="Polar residues" evidence="2">
    <location>
        <begin position="847"/>
        <end position="867"/>
    </location>
</feature>
<dbReference type="Proteomes" id="UP001214628">
    <property type="component" value="Chromosome 1"/>
</dbReference>
<dbReference type="EMBL" id="CP118375">
    <property type="protein sequence ID" value="WFD41959.1"/>
    <property type="molecule type" value="Genomic_DNA"/>
</dbReference>
<keyword evidence="1" id="KW-0853">WD repeat</keyword>
<dbReference type="PROSITE" id="PS50181">
    <property type="entry name" value="FBOX"/>
    <property type="match status" value="1"/>
</dbReference>
<feature type="region of interest" description="Disordered" evidence="2">
    <location>
        <begin position="775"/>
        <end position="919"/>
    </location>
</feature>
<dbReference type="InterPro" id="IPR001810">
    <property type="entry name" value="F-box_dom"/>
</dbReference>
<name>A0AAF0F8E2_9BASI</name>
<dbReference type="InterPro" id="IPR001680">
    <property type="entry name" value="WD40_rpt"/>
</dbReference>
<dbReference type="GO" id="GO:0019005">
    <property type="term" value="C:SCF ubiquitin ligase complex"/>
    <property type="evidence" value="ECO:0007669"/>
    <property type="project" value="TreeGrafter"/>
</dbReference>
<accession>A0AAF0F8E2</accession>
<dbReference type="SMART" id="SM00320">
    <property type="entry name" value="WD40"/>
    <property type="match status" value="3"/>
</dbReference>
<evidence type="ECO:0000256" key="1">
    <source>
        <dbReference type="PROSITE-ProRule" id="PRU00221"/>
    </source>
</evidence>
<feature type="compositionally biased region" description="Polar residues" evidence="2">
    <location>
        <begin position="827"/>
        <end position="837"/>
    </location>
</feature>
<sequence>MSVVTGNSIEELAPETIAKIFSYLDPRTLRCCACVCQTWRALVHLDTTWRSAFAVAFGLDQRELQISHWVRGGKPDASFLRIAPALRRLDAVSWRAEYTARIAVLRRWRKSRSSTILTNPRIGNLDALASSQSHHFVLSLSHGFSVASRSNAFTGKVAKDFLDASGFTSRAPNGHPNVEFSPVASVMATDAHASRIVWGLRTGDVTLTTIDWKGQNARGTVRNRSFTHGTSHNAAVTAIAFPMQAGLGGAHGVQRSAEQHRQQLSLAGDAAPTFATAAADGSILLWHNKHDAPIWRATCQHTASQQQNPGASSADHALDDGPVDHLVYSPIHGVLIAARRSGLLCIWTRLPVQALAAQFAQPTRERHSPSLPASPDSPKPSFVMKIGQVARIELDTYDDDRDCVTFLLHRHKEHVFYRYDIQCRSSNVHTVVFGAPNISMLTSIRSDFDSRDLRPVLPAPILAQKRAARFTEQKFVCAGTASGGIGIWEWNAAGAFSEESQQSWQATLKPNLADAQAAPALVLAGHSNAITALDLTPSLLFAGTEDGTIKVIDLLTGHTLRTFNDRAAKRQPARMLANGQLTEEQASRFRVNQIIANNEQFIAAIGTQILAWRTSEVSDTTQPDPRSITTRKSRATDRLRARADWDRVVQEEQQWMDAERSEQADAEALQRATHTAMQGTLDEDSALDYALMLSREEGQNIPTVPVITQTASTEDQQQQSQMEELPYDLLYEDQHLTMSDGDSDAPMIASPTITALTSPKNRAWDTYHHAAGRLNTTNEQNGSNSKLRTVAMPRSARFGTPTSSTKNSSLSTTPLQLGSDHEWPEMQPSSLSNSQPRSFERAIGAWATSSPSVRAVDSPNSHETSAMTRYDWNDWRSPPNTAHRWHRDSSPPDSSPDTQRADGDDDELRRAIERSLHDY</sequence>
<evidence type="ECO:0000256" key="2">
    <source>
        <dbReference type="SAM" id="MobiDB-lite"/>
    </source>
</evidence>
<proteinExistence type="predicted"/>
<dbReference type="CDD" id="cd09917">
    <property type="entry name" value="F-box_SF"/>
    <property type="match status" value="1"/>
</dbReference>